<dbReference type="Gene3D" id="1.20.1050.10">
    <property type="match status" value="1"/>
</dbReference>
<name>A0A090EP88_MESPL</name>
<dbReference type="PROSITE" id="PS50405">
    <property type="entry name" value="GST_CTER"/>
    <property type="match status" value="1"/>
</dbReference>
<evidence type="ECO:0000259" key="2">
    <source>
        <dbReference type="PROSITE" id="PS50405"/>
    </source>
</evidence>
<dbReference type="SUPFAM" id="SSF47616">
    <property type="entry name" value="GST C-terminal domain-like"/>
    <property type="match status" value="1"/>
</dbReference>
<dbReference type="GO" id="GO:0016740">
    <property type="term" value="F:transferase activity"/>
    <property type="evidence" value="ECO:0007669"/>
    <property type="project" value="UniProtKB-KW"/>
</dbReference>
<proteinExistence type="predicted"/>
<dbReference type="InterPro" id="IPR040079">
    <property type="entry name" value="Glutathione_S-Trfase"/>
</dbReference>
<keyword evidence="3" id="KW-0808">Transferase</keyword>
<sequence length="219" mass="24364">MGGPAPYDPVEKLEDGMKLFDGGRAPNPRRVRVFLAEKGLTVPLVPVDMGALEHRGEEVAGRNPLRRLPVLELDDGTIITESIAICRYFEELHPEPALFGTGALGKAKVEMWQRRMELNLMASVAAAFRHIHPAMKEWEVPQIPEWGEANKPKAIEFLHLLDHELAEREFAAGDAYSVADITGMIAIDFMKPARIKVPEECTNVLRWYAALTSRPSATA</sequence>
<dbReference type="InterPro" id="IPR004046">
    <property type="entry name" value="GST_C"/>
</dbReference>
<dbReference type="Pfam" id="PF00043">
    <property type="entry name" value="GST_C"/>
    <property type="match status" value="1"/>
</dbReference>
<dbReference type="CDD" id="cd03051">
    <property type="entry name" value="GST_N_GTT2_like"/>
    <property type="match status" value="1"/>
</dbReference>
<dbReference type="EMBL" id="CCNB01000006">
    <property type="protein sequence ID" value="CDX30771.1"/>
    <property type="molecule type" value="Genomic_DNA"/>
</dbReference>
<dbReference type="InterPro" id="IPR034345">
    <property type="entry name" value="Gtt2-like_N"/>
</dbReference>
<dbReference type="PANTHER" id="PTHR44051">
    <property type="entry name" value="GLUTATHIONE S-TRANSFERASE-RELATED"/>
    <property type="match status" value="1"/>
</dbReference>
<dbReference type="InterPro" id="IPR036249">
    <property type="entry name" value="Thioredoxin-like_sf"/>
</dbReference>
<dbReference type="Gene3D" id="3.40.30.10">
    <property type="entry name" value="Glutaredoxin"/>
    <property type="match status" value="1"/>
</dbReference>
<dbReference type="InterPro" id="IPR004045">
    <property type="entry name" value="Glutathione_S-Trfase_N"/>
</dbReference>
<evidence type="ECO:0000259" key="1">
    <source>
        <dbReference type="PROSITE" id="PS50404"/>
    </source>
</evidence>
<dbReference type="InterPro" id="IPR010987">
    <property type="entry name" value="Glutathione-S-Trfase_C-like"/>
</dbReference>
<dbReference type="InterPro" id="IPR034346">
    <property type="entry name" value="Gtt2-like_C"/>
</dbReference>
<dbReference type="InterPro" id="IPR036282">
    <property type="entry name" value="Glutathione-S-Trfase_C_sf"/>
</dbReference>
<protein>
    <submittedName>
        <fullName evidence="3">Glutathione S-transferase</fullName>
    </submittedName>
</protein>
<accession>A0A090EP88</accession>
<dbReference type="SFLD" id="SFLDS00019">
    <property type="entry name" value="Glutathione_Transferase_(cytos"/>
    <property type="match status" value="1"/>
</dbReference>
<dbReference type="Pfam" id="PF13409">
    <property type="entry name" value="GST_N_2"/>
    <property type="match status" value="1"/>
</dbReference>
<feature type="domain" description="GST N-terminal" evidence="1">
    <location>
        <begin position="15"/>
        <end position="97"/>
    </location>
</feature>
<dbReference type="AlphaFoldDB" id="A0A090EP88"/>
<dbReference type="SFLD" id="SFLDG00358">
    <property type="entry name" value="Main_(cytGST)"/>
    <property type="match status" value="1"/>
</dbReference>
<dbReference type="PANTHER" id="PTHR44051:SF8">
    <property type="entry name" value="GLUTATHIONE S-TRANSFERASE GSTA"/>
    <property type="match status" value="1"/>
</dbReference>
<reference evidence="3 4" key="1">
    <citation type="submission" date="2014-08" db="EMBL/GenBank/DDBJ databases">
        <authorList>
            <person name="Moulin Lionel"/>
        </authorList>
    </citation>
    <scope>NUCLEOTIDE SEQUENCE [LARGE SCALE GENOMIC DNA]</scope>
</reference>
<gene>
    <name evidence="3" type="ORF">MPLDJ20_140031</name>
</gene>
<evidence type="ECO:0000313" key="3">
    <source>
        <dbReference type="EMBL" id="CDX30771.1"/>
    </source>
</evidence>
<dbReference type="SUPFAM" id="SSF52833">
    <property type="entry name" value="Thioredoxin-like"/>
    <property type="match status" value="1"/>
</dbReference>
<organism evidence="3 4">
    <name type="scientific">Mesorhizobium plurifarium</name>
    <dbReference type="NCBI Taxonomy" id="69974"/>
    <lineage>
        <taxon>Bacteria</taxon>
        <taxon>Pseudomonadati</taxon>
        <taxon>Pseudomonadota</taxon>
        <taxon>Alphaproteobacteria</taxon>
        <taxon>Hyphomicrobiales</taxon>
        <taxon>Phyllobacteriaceae</taxon>
        <taxon>Mesorhizobium</taxon>
    </lineage>
</organism>
<feature type="domain" description="GST C-terminal" evidence="2">
    <location>
        <begin position="102"/>
        <end position="219"/>
    </location>
</feature>
<dbReference type="Proteomes" id="UP000046373">
    <property type="component" value="Unassembled WGS sequence"/>
</dbReference>
<evidence type="ECO:0000313" key="4">
    <source>
        <dbReference type="Proteomes" id="UP000046373"/>
    </source>
</evidence>
<dbReference type="PROSITE" id="PS50404">
    <property type="entry name" value="GST_NTER"/>
    <property type="match status" value="1"/>
</dbReference>
<dbReference type="CDD" id="cd03182">
    <property type="entry name" value="GST_C_GTT2_like"/>
    <property type="match status" value="1"/>
</dbReference>